<dbReference type="PANTHER" id="PTHR36842">
    <property type="entry name" value="PROTEIN TOLB HOMOLOG"/>
    <property type="match status" value="1"/>
</dbReference>
<dbReference type="SMART" id="SM00089">
    <property type="entry name" value="PKD"/>
    <property type="match status" value="1"/>
</dbReference>
<proteinExistence type="predicted"/>
<evidence type="ECO:0000313" key="3">
    <source>
        <dbReference type="EMBL" id="EKF87107.1"/>
    </source>
</evidence>
<dbReference type="PROSITE" id="PS50093">
    <property type="entry name" value="PKD"/>
    <property type="match status" value="1"/>
</dbReference>
<protein>
    <recommendedName>
        <fullName evidence="2">PKD domain-containing protein</fullName>
    </recommendedName>
</protein>
<dbReference type="AlphaFoldDB" id="K2R7B3"/>
<dbReference type="RefSeq" id="WP_004029687.1">
    <property type="nucleotide sequence ID" value="NZ_AMPO01000001.1"/>
</dbReference>
<sequence length="649" mass="69106">MIGGEKLKKHAIPIIILFFVALALCGSASADSESETTISSQSDMNTTDLPSNRHIFINVSNDGGVKYNNDSAYYVGPNGTYYIKADGGGLNELHVSNSSATTYAYGQVTVVNSTSVSPSGVFYLTNTGGRGFTDNIILLLSVKGPISDDFSVTIISNGYTWTLPVVAGAYQPAAPTDYHYITGVNETFTKSDFQYGPQIYKPGPGALGVWSLPLYYGQNTSESSTEEYLMFIDLYVGNIKSSSVPGLIDNGAVKVQYVFNNLTTTASFNMYGWTLASNQGEGISWTNKVVLGDTQSSGYTVNYSPVTPVADFSANTTSGNAPLNVQFTDTSSNYPTSWIWDFGDSTTSTEQNPTHTYTKPGNYTVTLTAINAAGNSTKTLNITAIDVIPPTVTIEPIGGLFNTTQTVTLNTTDDSGNATTYYTTDGSDPTTSSTRNVYNGPITIKSTTTLLFAAVDASGNWSPIYNQTYQIKSDVYVNITPSNSNPHVGDKVTYTFKLGNNGPGDASNIVFTYVIPEGVEYAGANVDQGTVNYDPTTRTLTWNVGNVTAGTDPYLWLNLNILNPGTFTIQPTVTVEGYNPGLNNNIETLQVNAAPKTSTANTGSPTNTETVNAATTTQTIPMKTTGIPITALISALIMIGSGLALSRKN</sequence>
<dbReference type="EMBL" id="AMPO01000001">
    <property type="protein sequence ID" value="EKF87107.1"/>
    <property type="molecule type" value="Genomic_DNA"/>
</dbReference>
<feature type="domain" description="PKD" evidence="2">
    <location>
        <begin position="308"/>
        <end position="383"/>
    </location>
</feature>
<dbReference type="InterPro" id="IPR036168">
    <property type="entry name" value="AP2_Mu_C_sf"/>
</dbReference>
<dbReference type="FunFam" id="2.60.40.10:FF:000270">
    <property type="entry name" value="Cell surface protein"/>
    <property type="match status" value="1"/>
</dbReference>
<feature type="transmembrane region" description="Helical" evidence="1">
    <location>
        <begin position="626"/>
        <end position="645"/>
    </location>
</feature>
<dbReference type="InterPro" id="IPR059177">
    <property type="entry name" value="GH29D-like_dom"/>
</dbReference>
<dbReference type="Gene3D" id="2.60.40.1170">
    <property type="entry name" value="Mu homology domain, subdomain B"/>
    <property type="match status" value="1"/>
</dbReference>
<dbReference type="NCBIfam" id="TIGR01451">
    <property type="entry name" value="B_ant_repeat"/>
    <property type="match status" value="1"/>
</dbReference>
<dbReference type="InterPro" id="IPR022409">
    <property type="entry name" value="PKD/Chitinase_dom"/>
</dbReference>
<dbReference type="PATRIC" id="fig|1204725.3.peg.495"/>
<accession>K2R7B3</accession>
<evidence type="ECO:0000259" key="2">
    <source>
        <dbReference type="PROSITE" id="PS50093"/>
    </source>
</evidence>
<dbReference type="InterPro" id="IPR013783">
    <property type="entry name" value="Ig-like_fold"/>
</dbReference>
<keyword evidence="4" id="KW-1185">Reference proteome</keyword>
<dbReference type="CDD" id="cd00146">
    <property type="entry name" value="PKD"/>
    <property type="match status" value="1"/>
</dbReference>
<dbReference type="Gene3D" id="2.60.40.10">
    <property type="entry name" value="Immunoglobulins"/>
    <property type="match status" value="1"/>
</dbReference>
<dbReference type="Pfam" id="PF13290">
    <property type="entry name" value="CHB_HEX_C_1"/>
    <property type="match status" value="1"/>
</dbReference>
<dbReference type="Pfam" id="PF18911">
    <property type="entry name" value="PKD_4"/>
    <property type="match status" value="1"/>
</dbReference>
<dbReference type="InterPro" id="IPR000601">
    <property type="entry name" value="PKD_dom"/>
</dbReference>
<keyword evidence="1" id="KW-1133">Transmembrane helix</keyword>
<dbReference type="InterPro" id="IPR047589">
    <property type="entry name" value="DUF11_rpt"/>
</dbReference>
<keyword evidence="1" id="KW-0812">Transmembrane</keyword>
<dbReference type="Proteomes" id="UP000007360">
    <property type="component" value="Unassembled WGS sequence"/>
</dbReference>
<dbReference type="SUPFAM" id="SSF49447">
    <property type="entry name" value="Second domain of Mu2 adaptin subunit (ap50) of ap2 adaptor"/>
    <property type="match status" value="1"/>
</dbReference>
<evidence type="ECO:0000313" key="4">
    <source>
        <dbReference type="Proteomes" id="UP000007360"/>
    </source>
</evidence>
<dbReference type="InterPro" id="IPR035986">
    <property type="entry name" value="PKD_dom_sf"/>
</dbReference>
<dbReference type="SUPFAM" id="SSF49299">
    <property type="entry name" value="PKD domain"/>
    <property type="match status" value="1"/>
</dbReference>
<keyword evidence="1" id="KW-0472">Membrane</keyword>
<gene>
    <name evidence="3" type="ORF">A994_02445</name>
</gene>
<organism evidence="3 4">
    <name type="scientific">Methanobacterium formicicum (strain DSM 3637 / PP1)</name>
    <dbReference type="NCBI Taxonomy" id="1204725"/>
    <lineage>
        <taxon>Archaea</taxon>
        <taxon>Methanobacteriati</taxon>
        <taxon>Methanobacteriota</taxon>
        <taxon>Methanomada group</taxon>
        <taxon>Methanobacteria</taxon>
        <taxon>Methanobacteriales</taxon>
        <taxon>Methanobacteriaceae</taxon>
        <taxon>Methanobacterium</taxon>
    </lineage>
</organism>
<dbReference type="PANTHER" id="PTHR36842:SF1">
    <property type="entry name" value="PROTEIN TOLB"/>
    <property type="match status" value="1"/>
</dbReference>
<comment type="caution">
    <text evidence="3">The sequence shown here is derived from an EMBL/GenBank/DDBJ whole genome shotgun (WGS) entry which is preliminary data.</text>
</comment>
<reference evidence="3 4" key="1">
    <citation type="journal article" date="2012" name="J. Bacteriol.">
        <title>Draft genome sequence of Methanobacterium formicicum DSM 3637, an archaebacterium isolated from the methane producer amoeba Pelomyxa palustris.</title>
        <authorList>
            <person name="Gutierrez G."/>
        </authorList>
    </citation>
    <scope>NUCLEOTIDE SEQUENCE [LARGE SCALE GENOMIC DNA]</scope>
    <source>
        <strain evidence="4">DSM 3637 / PP1</strain>
    </source>
</reference>
<dbReference type="Pfam" id="PF01345">
    <property type="entry name" value="DUF11"/>
    <property type="match status" value="1"/>
</dbReference>
<name>K2R7B3_METFP</name>
<evidence type="ECO:0000256" key="1">
    <source>
        <dbReference type="SAM" id="Phobius"/>
    </source>
</evidence>
<dbReference type="InterPro" id="IPR001434">
    <property type="entry name" value="OmcB-like_DUF11"/>
</dbReference>